<keyword evidence="1" id="KW-0862">Zinc</keyword>
<feature type="chain" id="PRO_5034894661" evidence="2">
    <location>
        <begin position="19"/>
        <end position="430"/>
    </location>
</feature>
<reference evidence="5" key="1">
    <citation type="submission" date="2025-08" db="UniProtKB">
        <authorList>
            <consortium name="RefSeq"/>
        </authorList>
    </citation>
    <scope>IDENTIFICATION</scope>
</reference>
<evidence type="ECO:0000259" key="3">
    <source>
        <dbReference type="PROSITE" id="PS50215"/>
    </source>
</evidence>
<proteinExistence type="predicted"/>
<dbReference type="OMA" id="CKYGVRS"/>
<name>A0A8B7ZD04_ACAPL</name>
<evidence type="ECO:0000313" key="5">
    <source>
        <dbReference type="RefSeq" id="XP_022102730.1"/>
    </source>
</evidence>
<dbReference type="Pfam" id="PF01421">
    <property type="entry name" value="Reprolysin"/>
    <property type="match status" value="1"/>
</dbReference>
<organism evidence="4 5">
    <name type="scientific">Acanthaster planci</name>
    <name type="common">Crown-of-thorns starfish</name>
    <dbReference type="NCBI Taxonomy" id="133434"/>
    <lineage>
        <taxon>Eukaryota</taxon>
        <taxon>Metazoa</taxon>
        <taxon>Echinodermata</taxon>
        <taxon>Eleutherozoa</taxon>
        <taxon>Asterozoa</taxon>
        <taxon>Asteroidea</taxon>
        <taxon>Valvatacea</taxon>
        <taxon>Valvatida</taxon>
        <taxon>Acanthasteridae</taxon>
        <taxon>Acanthaster</taxon>
    </lineage>
</organism>
<dbReference type="AlphaFoldDB" id="A0A8B7ZD04"/>
<keyword evidence="1" id="KW-0479">Metal-binding</keyword>
<dbReference type="GO" id="GO:0046872">
    <property type="term" value="F:metal ion binding"/>
    <property type="evidence" value="ECO:0007669"/>
    <property type="project" value="UniProtKB-KW"/>
</dbReference>
<evidence type="ECO:0000313" key="4">
    <source>
        <dbReference type="Proteomes" id="UP000694845"/>
    </source>
</evidence>
<accession>A0A8B7ZD04</accession>
<feature type="signal peptide" evidence="2">
    <location>
        <begin position="1"/>
        <end position="18"/>
    </location>
</feature>
<sequence>MKGLRCSILLVVCVIVEAARMDPDQLIRYFGTNSAAEAPEFEIIYPVISANNYRTMAATRGVIATEKMTITVQAFGETFQMMVHQDSSFIADGLEVVYVGTCSKSLPERKAVRRDCYYRGKLVGDEWSLVSVSACSGITVFIRRGSETFHIVPLDEKDAVEMSLLDSHSGAPHIIYKGATWEDWIGSCDFVDEDGTDYQADLTIHPPDFEGLSQRYIETMVVGDGALYEIRGANTANSLLALMNSVSHVLALPSLIGDKLQLVVVDMRVYTNNTGDLVTDEHAYWTLFNFCKWQNKTNPAMEQNPRHFDIATLLTGFNIYGSHGDGTKGIALTGGACQRTKQCSLVEFLEQNAIYATAHEIGHSLGMHHDGHHGNTCPEAGFLMCPYMQDNEAELGWSICSRNYLLNFLDTKGSCLEDKPGINLLPEIEK</sequence>
<feature type="binding site" evidence="1">
    <location>
        <position position="363"/>
    </location>
    <ligand>
        <name>Zn(2+)</name>
        <dbReference type="ChEBI" id="CHEBI:29105"/>
        <note>catalytic</note>
    </ligand>
</feature>
<keyword evidence="2" id="KW-0732">Signal</keyword>
<dbReference type="GeneID" id="110985757"/>
<dbReference type="GO" id="GO:0004222">
    <property type="term" value="F:metalloendopeptidase activity"/>
    <property type="evidence" value="ECO:0007669"/>
    <property type="project" value="InterPro"/>
</dbReference>
<evidence type="ECO:0000256" key="1">
    <source>
        <dbReference type="PROSITE-ProRule" id="PRU00276"/>
    </source>
</evidence>
<comment type="caution">
    <text evidence="1">Lacks conserved residue(s) required for the propagation of feature annotation.</text>
</comment>
<keyword evidence="4" id="KW-1185">Reference proteome</keyword>
<dbReference type="InterPro" id="IPR001590">
    <property type="entry name" value="Peptidase_M12B"/>
</dbReference>
<feature type="domain" description="Peptidase M12B" evidence="3">
    <location>
        <begin position="215"/>
        <end position="420"/>
    </location>
</feature>
<feature type="binding site" evidence="1">
    <location>
        <position position="359"/>
    </location>
    <ligand>
        <name>Zn(2+)</name>
        <dbReference type="ChEBI" id="CHEBI:29105"/>
        <note>catalytic</note>
    </ligand>
</feature>
<dbReference type="InterPro" id="IPR024079">
    <property type="entry name" value="MetalloPept_cat_dom_sf"/>
</dbReference>
<dbReference type="Gene3D" id="3.40.390.10">
    <property type="entry name" value="Collagenase (Catalytic Domain)"/>
    <property type="match status" value="1"/>
</dbReference>
<dbReference type="SUPFAM" id="SSF55486">
    <property type="entry name" value="Metalloproteases ('zincins'), catalytic domain"/>
    <property type="match status" value="1"/>
</dbReference>
<dbReference type="OrthoDB" id="10035764at2759"/>
<dbReference type="KEGG" id="aplc:110985757"/>
<dbReference type="PANTHER" id="PTHR11905:SF159">
    <property type="entry name" value="ADAM METALLOPROTEASE"/>
    <property type="match status" value="1"/>
</dbReference>
<evidence type="ECO:0000256" key="2">
    <source>
        <dbReference type="SAM" id="SignalP"/>
    </source>
</evidence>
<dbReference type="PROSITE" id="PS50215">
    <property type="entry name" value="ADAM_MEPRO"/>
    <property type="match status" value="1"/>
</dbReference>
<feature type="active site" evidence="1">
    <location>
        <position position="360"/>
    </location>
</feature>
<dbReference type="PANTHER" id="PTHR11905">
    <property type="entry name" value="ADAM A DISINTEGRIN AND METALLOPROTEASE DOMAIN"/>
    <property type="match status" value="1"/>
</dbReference>
<dbReference type="RefSeq" id="XP_022102730.1">
    <property type="nucleotide sequence ID" value="XM_022247038.1"/>
</dbReference>
<dbReference type="GO" id="GO:0006508">
    <property type="term" value="P:proteolysis"/>
    <property type="evidence" value="ECO:0007669"/>
    <property type="project" value="InterPro"/>
</dbReference>
<feature type="binding site" evidence="1">
    <location>
        <position position="369"/>
    </location>
    <ligand>
        <name>Zn(2+)</name>
        <dbReference type="ChEBI" id="CHEBI:29105"/>
        <note>catalytic</note>
    </ligand>
</feature>
<dbReference type="Proteomes" id="UP000694845">
    <property type="component" value="Unplaced"/>
</dbReference>
<protein>
    <submittedName>
        <fullName evidence="5">A disintegrin and metalloproteinase with thrombospondin motifs 6-like</fullName>
    </submittedName>
</protein>
<gene>
    <name evidence="5" type="primary">LOC110985757</name>
</gene>